<dbReference type="SUPFAM" id="SSF55785">
    <property type="entry name" value="PYP-like sensor domain (PAS domain)"/>
    <property type="match status" value="2"/>
</dbReference>
<dbReference type="CDD" id="cd00082">
    <property type="entry name" value="HisKA"/>
    <property type="match status" value="1"/>
</dbReference>
<dbReference type="InterPro" id="IPR004358">
    <property type="entry name" value="Sig_transdc_His_kin-like_C"/>
</dbReference>
<sequence>MKSIVSENKDDFNRKAAQLQLDFRQMWEETDVPFYTCDKEGYLTFFNKAAVALWGRTPEIGKDLWCGSGKIYYPDGQQMPWEAHPLNQILRGRITPERQKIRIKRPDGTMRYLLTNPKPIFDANKNLMGAQNVLIDITGEKEDEIKQATLSAIVESSDDAIISKDLGGIITSWNQGAEKIFGYSENEVLGKSITILIPPERMKEEELIINKIKSGQKLDHFETIRMTKDGRELVISLTVSPVKDKNGNIIGASKIARDITAQVKAQSEIKKHTRNLEILNYIGRNISRSMDIQAILQQVTDATTKLTGAAFGAFFYNSINEQGEAYKLYTLSGAPREAFEHLGMPRNTEMFHSTFYGKEVIRVADVKKDKRYGHNKPLSGMPEGHLSVSSYMAVPVISASGSVIGGLLFGHSEKGIFKAEHEDLVLNIASQAAISLDNSKLFEQVKSLSAKKDEFIALASHELKTPLTTIKGYLQLLGQKESDPLSERFLNKSISQVNKLNTLVEDLLNMSRIEAGKLDYNIEVFDLKEMLRDIAETFSHSCKSHQIIQKISEVSALVEGDKQRIEQAVNNFLTNAVKYSPGANKVFLTLEVGERTAKVKIRDKGIGLTKEQQDQVFSRFYRAENTKGISGLGLGLYLTKQIIDRHSGKIEVKSEEGKGSEFSFTLPLKKKQ</sequence>
<dbReference type="InterPro" id="IPR003018">
    <property type="entry name" value="GAF"/>
</dbReference>
<evidence type="ECO:0000259" key="7">
    <source>
        <dbReference type="PROSITE" id="PS50112"/>
    </source>
</evidence>
<dbReference type="Pfam" id="PF13426">
    <property type="entry name" value="PAS_9"/>
    <property type="match status" value="1"/>
</dbReference>
<organism evidence="9 10">
    <name type="scientific">Autumnicola psychrophila</name>
    <dbReference type="NCBI Taxonomy" id="3075592"/>
    <lineage>
        <taxon>Bacteria</taxon>
        <taxon>Pseudomonadati</taxon>
        <taxon>Bacteroidota</taxon>
        <taxon>Flavobacteriia</taxon>
        <taxon>Flavobacteriales</taxon>
        <taxon>Flavobacteriaceae</taxon>
        <taxon>Autumnicola</taxon>
    </lineage>
</organism>
<dbReference type="Gene3D" id="3.30.565.10">
    <property type="entry name" value="Histidine kinase-like ATPase, C-terminal domain"/>
    <property type="match status" value="1"/>
</dbReference>
<dbReference type="PROSITE" id="PS50109">
    <property type="entry name" value="HIS_KIN"/>
    <property type="match status" value="1"/>
</dbReference>
<keyword evidence="4" id="KW-0808">Transferase</keyword>
<dbReference type="SUPFAM" id="SSF55874">
    <property type="entry name" value="ATPase domain of HSP90 chaperone/DNA topoisomerase II/histidine kinase"/>
    <property type="match status" value="1"/>
</dbReference>
<dbReference type="CDD" id="cd00130">
    <property type="entry name" value="PAS"/>
    <property type="match status" value="2"/>
</dbReference>
<evidence type="ECO:0000256" key="4">
    <source>
        <dbReference type="ARBA" id="ARBA00022679"/>
    </source>
</evidence>
<comment type="catalytic activity">
    <reaction evidence="1">
        <text>ATP + protein L-histidine = ADP + protein N-phospho-L-histidine.</text>
        <dbReference type="EC" id="2.7.13.3"/>
    </reaction>
</comment>
<gene>
    <name evidence="9" type="ORF">RM541_12520</name>
</gene>
<dbReference type="PANTHER" id="PTHR43047">
    <property type="entry name" value="TWO-COMPONENT HISTIDINE PROTEIN KINASE"/>
    <property type="match status" value="1"/>
</dbReference>
<dbReference type="Pfam" id="PF13185">
    <property type="entry name" value="GAF_2"/>
    <property type="match status" value="1"/>
</dbReference>
<protein>
    <recommendedName>
        <fullName evidence="2">histidine kinase</fullName>
        <ecNumber evidence="2">2.7.13.3</ecNumber>
    </recommendedName>
</protein>
<dbReference type="InterPro" id="IPR000014">
    <property type="entry name" value="PAS"/>
</dbReference>
<keyword evidence="10" id="KW-1185">Reference proteome</keyword>
<dbReference type="InterPro" id="IPR029016">
    <property type="entry name" value="GAF-like_dom_sf"/>
</dbReference>
<evidence type="ECO:0000259" key="6">
    <source>
        <dbReference type="PROSITE" id="PS50109"/>
    </source>
</evidence>
<feature type="domain" description="PAC" evidence="8">
    <location>
        <begin position="219"/>
        <end position="271"/>
    </location>
</feature>
<dbReference type="InterPro" id="IPR035965">
    <property type="entry name" value="PAS-like_dom_sf"/>
</dbReference>
<reference evidence="9 10" key="1">
    <citation type="submission" date="2023-09" db="EMBL/GenBank/DDBJ databases">
        <authorList>
            <person name="Rey-Velasco X."/>
        </authorList>
    </citation>
    <scope>NUCLEOTIDE SEQUENCE [LARGE SCALE GENOMIC DNA]</scope>
    <source>
        <strain evidence="9 10">F225</strain>
    </source>
</reference>
<dbReference type="Pfam" id="PF00989">
    <property type="entry name" value="PAS"/>
    <property type="match status" value="1"/>
</dbReference>
<dbReference type="InterPro" id="IPR003594">
    <property type="entry name" value="HATPase_dom"/>
</dbReference>
<dbReference type="SUPFAM" id="SSF55781">
    <property type="entry name" value="GAF domain-like"/>
    <property type="match status" value="1"/>
</dbReference>
<dbReference type="SMART" id="SM00086">
    <property type="entry name" value="PAC"/>
    <property type="match status" value="2"/>
</dbReference>
<dbReference type="SUPFAM" id="SSF47384">
    <property type="entry name" value="Homodimeric domain of signal transducing histidine kinase"/>
    <property type="match status" value="1"/>
</dbReference>
<evidence type="ECO:0000256" key="1">
    <source>
        <dbReference type="ARBA" id="ARBA00000085"/>
    </source>
</evidence>
<feature type="domain" description="PAC" evidence="8">
    <location>
        <begin position="97"/>
        <end position="149"/>
    </location>
</feature>
<dbReference type="InterPro" id="IPR003661">
    <property type="entry name" value="HisK_dim/P_dom"/>
</dbReference>
<evidence type="ECO:0000313" key="9">
    <source>
        <dbReference type="EMBL" id="MDT0687189.1"/>
    </source>
</evidence>
<dbReference type="Gene3D" id="3.30.450.20">
    <property type="entry name" value="PAS domain"/>
    <property type="match status" value="2"/>
</dbReference>
<dbReference type="InterPro" id="IPR001610">
    <property type="entry name" value="PAC"/>
</dbReference>
<accession>A0ABU3DU08</accession>
<dbReference type="Pfam" id="PF02518">
    <property type="entry name" value="HATPase_c"/>
    <property type="match status" value="1"/>
</dbReference>
<evidence type="ECO:0000256" key="2">
    <source>
        <dbReference type="ARBA" id="ARBA00012438"/>
    </source>
</evidence>
<dbReference type="EMBL" id="JAVRHN010000009">
    <property type="protein sequence ID" value="MDT0687189.1"/>
    <property type="molecule type" value="Genomic_DNA"/>
</dbReference>
<dbReference type="InterPro" id="IPR036890">
    <property type="entry name" value="HATPase_C_sf"/>
</dbReference>
<dbReference type="PRINTS" id="PR00344">
    <property type="entry name" value="BCTRLSENSOR"/>
</dbReference>
<dbReference type="InterPro" id="IPR000700">
    <property type="entry name" value="PAS-assoc_C"/>
</dbReference>
<dbReference type="CDD" id="cd00075">
    <property type="entry name" value="HATPase"/>
    <property type="match status" value="1"/>
</dbReference>
<dbReference type="InterPro" id="IPR005467">
    <property type="entry name" value="His_kinase_dom"/>
</dbReference>
<evidence type="ECO:0000259" key="8">
    <source>
        <dbReference type="PROSITE" id="PS50113"/>
    </source>
</evidence>
<dbReference type="SMART" id="SM00387">
    <property type="entry name" value="HATPase_c"/>
    <property type="match status" value="1"/>
</dbReference>
<dbReference type="EC" id="2.7.13.3" evidence="2"/>
<dbReference type="Gene3D" id="1.10.287.130">
    <property type="match status" value="1"/>
</dbReference>
<dbReference type="SMART" id="SM00091">
    <property type="entry name" value="PAS"/>
    <property type="match status" value="2"/>
</dbReference>
<evidence type="ECO:0000313" key="10">
    <source>
        <dbReference type="Proteomes" id="UP001253848"/>
    </source>
</evidence>
<dbReference type="InterPro" id="IPR013767">
    <property type="entry name" value="PAS_fold"/>
</dbReference>
<dbReference type="PANTHER" id="PTHR43047:SF72">
    <property type="entry name" value="OSMOSENSING HISTIDINE PROTEIN KINASE SLN1"/>
    <property type="match status" value="1"/>
</dbReference>
<comment type="caution">
    <text evidence="9">The sequence shown here is derived from an EMBL/GenBank/DDBJ whole genome shotgun (WGS) entry which is preliminary data.</text>
</comment>
<name>A0ABU3DU08_9FLAO</name>
<dbReference type="SMART" id="SM00065">
    <property type="entry name" value="GAF"/>
    <property type="match status" value="1"/>
</dbReference>
<feature type="domain" description="PAS" evidence="7">
    <location>
        <begin position="146"/>
        <end position="216"/>
    </location>
</feature>
<dbReference type="RefSeq" id="WP_311500486.1">
    <property type="nucleotide sequence ID" value="NZ_JAVRHN010000009.1"/>
</dbReference>
<dbReference type="PROSITE" id="PS50113">
    <property type="entry name" value="PAC"/>
    <property type="match status" value="2"/>
</dbReference>
<keyword evidence="5" id="KW-0418">Kinase</keyword>
<dbReference type="NCBIfam" id="TIGR00229">
    <property type="entry name" value="sensory_box"/>
    <property type="match status" value="2"/>
</dbReference>
<dbReference type="InterPro" id="IPR036097">
    <property type="entry name" value="HisK_dim/P_sf"/>
</dbReference>
<evidence type="ECO:0000256" key="5">
    <source>
        <dbReference type="ARBA" id="ARBA00022777"/>
    </source>
</evidence>
<proteinExistence type="predicted"/>
<dbReference type="Pfam" id="PF00512">
    <property type="entry name" value="HisKA"/>
    <property type="match status" value="1"/>
</dbReference>
<dbReference type="Proteomes" id="UP001253848">
    <property type="component" value="Unassembled WGS sequence"/>
</dbReference>
<feature type="domain" description="Histidine kinase" evidence="6">
    <location>
        <begin position="458"/>
        <end position="670"/>
    </location>
</feature>
<evidence type="ECO:0000256" key="3">
    <source>
        <dbReference type="ARBA" id="ARBA00022553"/>
    </source>
</evidence>
<dbReference type="Gene3D" id="3.30.450.40">
    <property type="match status" value="1"/>
</dbReference>
<keyword evidence="3" id="KW-0597">Phosphoprotein</keyword>
<dbReference type="SMART" id="SM00388">
    <property type="entry name" value="HisKA"/>
    <property type="match status" value="1"/>
</dbReference>
<dbReference type="PROSITE" id="PS50112">
    <property type="entry name" value="PAS"/>
    <property type="match status" value="1"/>
</dbReference>